<protein>
    <recommendedName>
        <fullName evidence="3">Reverse transcriptase Ty1/copia-type domain-containing protein</fullName>
    </recommendedName>
</protein>
<dbReference type="CDD" id="cd09272">
    <property type="entry name" value="RNase_HI_RT_Ty1"/>
    <property type="match status" value="1"/>
</dbReference>
<dbReference type="Proteomes" id="UP000765509">
    <property type="component" value="Unassembled WGS sequence"/>
</dbReference>
<keyword evidence="2" id="KW-1185">Reference proteome</keyword>
<reference evidence="1" key="1">
    <citation type="submission" date="2021-03" db="EMBL/GenBank/DDBJ databases">
        <title>Draft genome sequence of rust myrtle Austropuccinia psidii MF-1, a brazilian biotype.</title>
        <authorList>
            <person name="Quecine M.C."/>
            <person name="Pachon D.M.R."/>
            <person name="Bonatelli M.L."/>
            <person name="Correr F.H."/>
            <person name="Franceschini L.M."/>
            <person name="Leite T.F."/>
            <person name="Margarido G.R.A."/>
            <person name="Almeida C.A."/>
            <person name="Ferrarezi J.A."/>
            <person name="Labate C.A."/>
        </authorList>
    </citation>
    <scope>NUCLEOTIDE SEQUENCE</scope>
    <source>
        <strain evidence="1">MF-1</strain>
    </source>
</reference>
<dbReference type="OrthoDB" id="1915846at2759"/>
<sequence>MGPKAVHWELLDYVIGYLLKTCDCGIHLFPGNLSLSLWSDAGWVGDLKRSQVGFIIKLGNAPIIWSLKWQTVVALSTCASEYVALSDSTQHLLQAINQLTQLVGDFDKVIFCDNQEVVQVSIDNKSRKHMQYLA</sequence>
<proteinExistence type="predicted"/>
<accession>A0A9Q3B980</accession>
<dbReference type="AlphaFoldDB" id="A0A9Q3B980"/>
<organism evidence="1 2">
    <name type="scientific">Austropuccinia psidii MF-1</name>
    <dbReference type="NCBI Taxonomy" id="1389203"/>
    <lineage>
        <taxon>Eukaryota</taxon>
        <taxon>Fungi</taxon>
        <taxon>Dikarya</taxon>
        <taxon>Basidiomycota</taxon>
        <taxon>Pucciniomycotina</taxon>
        <taxon>Pucciniomycetes</taxon>
        <taxon>Pucciniales</taxon>
        <taxon>Sphaerophragmiaceae</taxon>
        <taxon>Austropuccinia</taxon>
    </lineage>
</organism>
<dbReference type="PANTHER" id="PTHR11439:SF483">
    <property type="entry name" value="PEPTIDE SYNTHASE GLIP-LIKE, PUTATIVE (AFU_ORTHOLOGUE AFUA_3G12920)-RELATED"/>
    <property type="match status" value="1"/>
</dbReference>
<comment type="caution">
    <text evidence="1">The sequence shown here is derived from an EMBL/GenBank/DDBJ whole genome shotgun (WGS) entry which is preliminary data.</text>
</comment>
<dbReference type="EMBL" id="AVOT02000097">
    <property type="protein sequence ID" value="MBW0461054.1"/>
    <property type="molecule type" value="Genomic_DNA"/>
</dbReference>
<gene>
    <name evidence="1" type="ORF">O181_000769</name>
</gene>
<evidence type="ECO:0000313" key="1">
    <source>
        <dbReference type="EMBL" id="MBW0461054.1"/>
    </source>
</evidence>
<evidence type="ECO:0008006" key="3">
    <source>
        <dbReference type="Google" id="ProtNLM"/>
    </source>
</evidence>
<evidence type="ECO:0000313" key="2">
    <source>
        <dbReference type="Proteomes" id="UP000765509"/>
    </source>
</evidence>
<dbReference type="PANTHER" id="PTHR11439">
    <property type="entry name" value="GAG-POL-RELATED RETROTRANSPOSON"/>
    <property type="match status" value="1"/>
</dbReference>
<name>A0A9Q3B980_9BASI</name>